<evidence type="ECO:0000313" key="3">
    <source>
        <dbReference type="Proteomes" id="UP001054837"/>
    </source>
</evidence>
<dbReference type="Proteomes" id="UP001054837">
    <property type="component" value="Unassembled WGS sequence"/>
</dbReference>
<name>A0AAV4TG39_9ARAC</name>
<reference evidence="2 3" key="1">
    <citation type="submission" date="2021-06" db="EMBL/GenBank/DDBJ databases">
        <title>Caerostris darwini draft genome.</title>
        <authorList>
            <person name="Kono N."/>
            <person name="Arakawa K."/>
        </authorList>
    </citation>
    <scope>NUCLEOTIDE SEQUENCE [LARGE SCALE GENOMIC DNA]</scope>
</reference>
<feature type="region of interest" description="Disordered" evidence="1">
    <location>
        <begin position="63"/>
        <end position="106"/>
    </location>
</feature>
<dbReference type="EMBL" id="BPLQ01009413">
    <property type="protein sequence ID" value="GIY43862.1"/>
    <property type="molecule type" value="Genomic_DNA"/>
</dbReference>
<organism evidence="2 3">
    <name type="scientific">Caerostris darwini</name>
    <dbReference type="NCBI Taxonomy" id="1538125"/>
    <lineage>
        <taxon>Eukaryota</taxon>
        <taxon>Metazoa</taxon>
        <taxon>Ecdysozoa</taxon>
        <taxon>Arthropoda</taxon>
        <taxon>Chelicerata</taxon>
        <taxon>Arachnida</taxon>
        <taxon>Araneae</taxon>
        <taxon>Araneomorphae</taxon>
        <taxon>Entelegynae</taxon>
        <taxon>Araneoidea</taxon>
        <taxon>Araneidae</taxon>
        <taxon>Caerostris</taxon>
    </lineage>
</organism>
<feature type="compositionally biased region" description="Basic and acidic residues" evidence="1">
    <location>
        <begin position="70"/>
        <end position="89"/>
    </location>
</feature>
<gene>
    <name evidence="2" type="ORF">CDAR_201611</name>
</gene>
<evidence type="ECO:0000313" key="2">
    <source>
        <dbReference type="EMBL" id="GIY43862.1"/>
    </source>
</evidence>
<protein>
    <submittedName>
        <fullName evidence="2">Uncharacterized protein</fullName>
    </submittedName>
</protein>
<evidence type="ECO:0000256" key="1">
    <source>
        <dbReference type="SAM" id="MobiDB-lite"/>
    </source>
</evidence>
<accession>A0AAV4TG39</accession>
<comment type="caution">
    <text evidence="2">The sequence shown here is derived from an EMBL/GenBank/DDBJ whole genome shotgun (WGS) entry which is preliminary data.</text>
</comment>
<keyword evidence="3" id="KW-1185">Reference proteome</keyword>
<feature type="compositionally biased region" description="Low complexity" evidence="1">
    <location>
        <begin position="92"/>
        <end position="105"/>
    </location>
</feature>
<proteinExistence type="predicted"/>
<dbReference type="AlphaFoldDB" id="A0AAV4TG39"/>
<sequence>MLTLCITLTLSKTITPRIKKYIYIPFKAEPTKLINTEPSAEETVTLRIAPRAERVITAVRKPIASPKQRRQCEKARHCEPPRQTQHEEELPASSGTHSHAASGASPVATTFQKIRKGYKLHALLRKESVTSNGFATIDNFFLLLDAVI</sequence>